<dbReference type="InterPro" id="IPR003107">
    <property type="entry name" value="HAT"/>
</dbReference>
<feature type="region of interest" description="Disordered" evidence="2">
    <location>
        <begin position="349"/>
        <end position="472"/>
    </location>
</feature>
<dbReference type="RefSeq" id="XP_053538286.1">
    <property type="nucleotide sequence ID" value="XM_053682311.1"/>
</dbReference>
<feature type="compositionally biased region" description="Acidic residues" evidence="2">
    <location>
        <begin position="996"/>
        <end position="1005"/>
    </location>
</feature>
<reference evidence="5" key="2">
    <citation type="submission" date="2025-08" db="UniProtKB">
        <authorList>
            <consortium name="RefSeq"/>
        </authorList>
    </citation>
    <scope>IDENTIFICATION</scope>
    <source>
        <tissue evidence="5">Blood</tissue>
    </source>
</reference>
<evidence type="ECO:0000256" key="1">
    <source>
        <dbReference type="SAM" id="Coils"/>
    </source>
</evidence>
<proteinExistence type="predicted"/>
<dbReference type="InterPro" id="IPR011990">
    <property type="entry name" value="TPR-like_helical_dom_sf"/>
</dbReference>
<reference evidence="4" key="1">
    <citation type="journal article" date="2016" name="Nat. Commun.">
        <title>The channel catfish genome sequence provides insights into the evolution of scale formation in teleosts.</title>
        <authorList>
            <person name="Liu Z."/>
            <person name="Liu S."/>
            <person name="Yao J."/>
            <person name="Bao L."/>
            <person name="Zhang J."/>
            <person name="Li Y."/>
            <person name="Jiang C."/>
            <person name="Sun L."/>
            <person name="Wang R."/>
            <person name="Zhang Y."/>
            <person name="Zhou T."/>
            <person name="Zeng Q."/>
            <person name="Fu Q."/>
            <person name="Gao S."/>
            <person name="Li N."/>
            <person name="Koren S."/>
            <person name="Jiang Y."/>
            <person name="Zimin A."/>
            <person name="Xu P."/>
            <person name="Phillippy A.M."/>
            <person name="Geng X."/>
            <person name="Song L."/>
            <person name="Sun F."/>
            <person name="Li C."/>
            <person name="Wang X."/>
            <person name="Chen A."/>
            <person name="Jin Y."/>
            <person name="Yuan Z."/>
            <person name="Yang Y."/>
            <person name="Tan S."/>
            <person name="Peatman E."/>
            <person name="Lu J."/>
            <person name="Qin Z."/>
            <person name="Dunham R."/>
            <person name="Li Z."/>
            <person name="Sonstegard T."/>
            <person name="Feng J."/>
            <person name="Danzmann R.G."/>
            <person name="Schroeder S."/>
            <person name="Scheffler B."/>
            <person name="Duke M.V."/>
            <person name="Ballard L."/>
            <person name="Kucuktas H."/>
            <person name="Kaltenboeck L."/>
            <person name="Liu H."/>
            <person name="Armbruster J."/>
            <person name="Xie Y."/>
            <person name="Kirby M.L."/>
            <person name="Tian Y."/>
            <person name="Flanagan M.E."/>
            <person name="Mu W."/>
            <person name="Waldbieser G.C."/>
        </authorList>
    </citation>
    <scope>NUCLEOTIDE SEQUENCE [LARGE SCALE GENOMIC DNA]</scope>
    <source>
        <strain evidence="4">SDA103</strain>
    </source>
</reference>
<dbReference type="SMART" id="SM00386">
    <property type="entry name" value="HAT"/>
    <property type="match status" value="4"/>
</dbReference>
<dbReference type="GO" id="GO:0000178">
    <property type="term" value="C:exosome (RNase complex)"/>
    <property type="evidence" value="ECO:0007669"/>
    <property type="project" value="TreeGrafter"/>
</dbReference>
<feature type="compositionally biased region" description="Basic and acidic residues" evidence="2">
    <location>
        <begin position="115"/>
        <end position="129"/>
    </location>
</feature>
<feature type="region of interest" description="Disordered" evidence="2">
    <location>
        <begin position="625"/>
        <end position="648"/>
    </location>
</feature>
<feature type="compositionally biased region" description="Basic and acidic residues" evidence="2">
    <location>
        <begin position="276"/>
        <end position="294"/>
    </location>
</feature>
<feature type="region of interest" description="Disordered" evidence="2">
    <location>
        <begin position="194"/>
        <end position="335"/>
    </location>
</feature>
<dbReference type="OrthoDB" id="1922977at2759"/>
<evidence type="ECO:0000313" key="5">
    <source>
        <dbReference type="RefSeq" id="XP_053538286.1"/>
    </source>
</evidence>
<evidence type="ECO:0000259" key="3">
    <source>
        <dbReference type="Pfam" id="PF10650"/>
    </source>
</evidence>
<protein>
    <submittedName>
        <fullName evidence="5">Zinc finger C3H1 domain-containing protein isoform X1</fullName>
    </submittedName>
</protein>
<dbReference type="Gene3D" id="1.25.40.10">
    <property type="entry name" value="Tetratricopeptide repeat domain"/>
    <property type="match status" value="3"/>
</dbReference>
<feature type="region of interest" description="Disordered" evidence="2">
    <location>
        <begin position="1"/>
        <end position="168"/>
    </location>
</feature>
<feature type="compositionally biased region" description="Low complexity" evidence="2">
    <location>
        <begin position="1006"/>
        <end position="1022"/>
    </location>
</feature>
<dbReference type="Pfam" id="PF10650">
    <property type="entry name" value="zf-C3H1"/>
    <property type="match status" value="1"/>
</dbReference>
<dbReference type="KEGG" id="ipu:108268515"/>
<keyword evidence="1" id="KW-0175">Coiled coil</keyword>
<feature type="compositionally biased region" description="Basic and acidic residues" evidence="2">
    <location>
        <begin position="457"/>
        <end position="472"/>
    </location>
</feature>
<feature type="compositionally biased region" description="Pro residues" evidence="2">
    <location>
        <begin position="581"/>
        <end position="602"/>
    </location>
</feature>
<feature type="compositionally biased region" description="Basic and acidic residues" evidence="2">
    <location>
        <begin position="194"/>
        <end position="209"/>
    </location>
</feature>
<accession>A0A9F7RK37</accession>
<keyword evidence="4" id="KW-1185">Reference proteome</keyword>
<feature type="compositionally biased region" description="Low complexity" evidence="2">
    <location>
        <begin position="1044"/>
        <end position="1054"/>
    </location>
</feature>
<dbReference type="GeneID" id="108268515"/>
<feature type="region of interest" description="Disordered" evidence="2">
    <location>
        <begin position="991"/>
        <end position="1062"/>
    </location>
</feature>
<evidence type="ECO:0000256" key="2">
    <source>
        <dbReference type="SAM" id="MobiDB-lite"/>
    </source>
</evidence>
<dbReference type="InterPro" id="IPR019607">
    <property type="entry name" value="Putative_zinc-finger_domain"/>
</dbReference>
<gene>
    <name evidence="5" type="primary">LOC108268515</name>
</gene>
<feature type="coiled-coil region" evidence="1">
    <location>
        <begin position="810"/>
        <end position="865"/>
    </location>
</feature>
<dbReference type="Proteomes" id="UP000221080">
    <property type="component" value="Chromosome 8"/>
</dbReference>
<feature type="region of interest" description="Disordered" evidence="2">
    <location>
        <begin position="578"/>
        <end position="613"/>
    </location>
</feature>
<dbReference type="GO" id="GO:0005634">
    <property type="term" value="C:nucleus"/>
    <property type="evidence" value="ECO:0007669"/>
    <property type="project" value="TreeGrafter"/>
</dbReference>
<feature type="compositionally biased region" description="Basic and acidic residues" evidence="2">
    <location>
        <begin position="358"/>
        <end position="378"/>
    </location>
</feature>
<dbReference type="GO" id="GO:0006396">
    <property type="term" value="P:RNA processing"/>
    <property type="evidence" value="ECO:0007669"/>
    <property type="project" value="InterPro"/>
</dbReference>
<dbReference type="SUPFAM" id="SSF48452">
    <property type="entry name" value="TPR-like"/>
    <property type="match status" value="1"/>
</dbReference>
<feature type="region of interest" description="Disordered" evidence="2">
    <location>
        <begin position="1269"/>
        <end position="1297"/>
    </location>
</feature>
<feature type="domain" description="Putative zinc-finger" evidence="3">
    <location>
        <begin position="1175"/>
        <end position="1195"/>
    </location>
</feature>
<feature type="compositionally biased region" description="Polar residues" evidence="2">
    <location>
        <begin position="438"/>
        <end position="450"/>
    </location>
</feature>
<dbReference type="PANTHER" id="PTHR21563:SF3">
    <property type="entry name" value="ZINC FINGER C3H1 DOMAIN-CONTAINING PROTEIN"/>
    <property type="match status" value="1"/>
</dbReference>
<organism evidence="4 5">
    <name type="scientific">Ictalurus punctatus</name>
    <name type="common">Channel catfish</name>
    <name type="synonym">Silurus punctatus</name>
    <dbReference type="NCBI Taxonomy" id="7998"/>
    <lineage>
        <taxon>Eukaryota</taxon>
        <taxon>Metazoa</taxon>
        <taxon>Chordata</taxon>
        <taxon>Craniata</taxon>
        <taxon>Vertebrata</taxon>
        <taxon>Euteleostomi</taxon>
        <taxon>Actinopterygii</taxon>
        <taxon>Neopterygii</taxon>
        <taxon>Teleostei</taxon>
        <taxon>Ostariophysi</taxon>
        <taxon>Siluriformes</taxon>
        <taxon>Ictaluridae</taxon>
        <taxon>Ictalurus</taxon>
    </lineage>
</organism>
<dbReference type="InterPro" id="IPR039278">
    <property type="entry name" value="Red1"/>
</dbReference>
<feature type="compositionally biased region" description="Basic and acidic residues" evidence="2">
    <location>
        <begin position="233"/>
        <end position="245"/>
    </location>
</feature>
<dbReference type="PANTHER" id="PTHR21563">
    <property type="entry name" value="ZINC FINGER C3H1 DOMAIN-CONTAINING PROTEIN"/>
    <property type="match status" value="1"/>
</dbReference>
<sequence>MDPRLSCGSPREDGELEDGEICDDDAEEKQQKQKPQGARPGTGSRKQKTSTPRSKATNMGPGKDFRPPPFRPGSMLHGPFPACPSGSDRLEPPSPRTSFWERSHGALGRLRYRGRPGDGRGDGRGDRARGAGRGRNIHRKDSPNWKQKQGGRAAARKPAYVASKPENGMDESFEDLLMKYKQIQLELECIRNQERRALKPSEDSPHGEQEDTPTDETPRTLPPPPQQGPVMNRLEKREEQEERKAFQAFNLRPLRQKLLSPAERDAMNTKTTQGVEQKEAGHNEEQKEEVEKSPVEPTTPNEAEEEEEEEKPSALSISLSKETNKTRRKDEDDELSELQLRLLALQSASRKWQQKEQQVMKESKEKLNRAKTMPDHYRVTTRSAAAGRGRPGSGVKGQEKGKPPARPGADRIKAPPKGHPAKHTANPVSKQAWRKQQLRTWKLQQEAQNQRSEEEEEKKKREEEIRKIRDLSNQEEQYNRFMKLVGGKHHAHSKSSDPEHRKLLLKQGLDSAGNLYQYDNYDEVAMDTDSETNSPATSPAHESFGAVGSLYAVPVFSLGSAPLRQDMPQYCMDPVGVVSLAPPPPPPPVPPPEESEPPPKPPFADEEEEEEMMLREELLKSLANKRAVRAEDTSSNSGPPSPIRSVAPPTIRAPAASVSSSVSLGFSTSSAHSRASSKFGRGAAASRAPLVLPRHKAVVVRLNASDDSDSEIEASSSAQCVFGGLESMIKEARRTVEAARPRPVPVAEKENNPLRTADTLSEGTALEYRLLRAELTSRENQRIRKSDSAVSSPVGFDADVVDVLGKPVDLDDTEEKLAKHRAQLQKDQDLLEQLHQQELRKKESLKLAEAKVVRLKEQLLAAEKVTSANRVLLRKLQEQVQRVQHRVAVKQHHVLRMERELLSQTGTVRGNYKRSNNTQLSVGKRRRVDLADSHYADLMVQKKRLQQLESEYALKIQKLKEAQALRQANAPVIPCSVTQPSLHDLTQDKLTLASDDPGDEPDPEGADPQPANINTATANTTSTRRRSFRESGSFTKPNLSHAETPVTPTTPTAPSVSDKPATPPTELLLFGLNVEDLRLRYQQRDMLPDVLRQELRAQGGALLDIRPSDRVIQVDFDPMAPQQVRSEVKSVPFGPYRSPLLVFRSYRFSPYFRTKEKLSLSSITYSHAIEPRKCFCRFDLTGTCNDDDCQWQHMRNCTLNGNQLFQDILSYSLPLIGCSEESSTSDITRATEKYIKKLFGGNKDRMGSDQKAVLLVSKVNESLRHVPPYTTHKQRRKWRPEPHRPSPDPNTVAESEEEKITIPAAAEEDRCVSECRFVSDVCVTQEDKRYFDSETDDISNLEYSVLDSPRDRQLWIKLAYRYLNQKDTAVSECVDAALNTLSRALEDNREDEELWCHYLTLFSRRGSTDDVREMCDMAVEHAAHYTVWWTYLSIENSFDGKDTVCKRMLQFLMDTAGGAVEELSSFHLLETLLYRVQLSVFTGRAHNAQHILQDALISEGERVVSGRLTLRHRCLAWLCYIHLCEFGTLPAHLYDPANSNPSRIVSLEHFLFPWSSSEDVHTPPERLISLFQDALSRCADEGVSPAERTLACLPLHLNLLHLHTALGRLKEATALCESTLAVVPHCCPLLEGLSDLYAAGGDAGEAASVWLRAHRLRPHDARVFYSLCKCLHTQERHGELDILFRQFVCSLCDGVEEDLPPAEALRHLLGVSSEDLQLSVPSLPSQLQDQLPYLHLTHSFRQSVRGSVVEAVEAFEAALGAISDLEVVKKVWLDYLLFTSSKLAGRELRVFSDLVQRCLNTMPTRISLPHDSATYWSCYTFHNQVISFYLSFLPPSLHSSALERFRHAMPSNTELTLRVLQQEWSEDNVEQVKLQTRLMTATAPTCLSAWKIALAVQKQQKSRAEVQKLYQQALQKLPLCAALWKDWLLFEAAAGGKTDTLNKLVAKCQDVGVSLSEPLSVHSHTQDS</sequence>
<name>A0A9F7RK37_ICTPU</name>
<dbReference type="CTD" id="196441"/>
<feature type="compositionally biased region" description="Acidic residues" evidence="2">
    <location>
        <begin position="14"/>
        <end position="27"/>
    </location>
</feature>
<feature type="compositionally biased region" description="Basic and acidic residues" evidence="2">
    <location>
        <begin position="397"/>
        <end position="413"/>
    </location>
</feature>
<evidence type="ECO:0000313" key="4">
    <source>
        <dbReference type="Proteomes" id="UP000221080"/>
    </source>
</evidence>